<reference evidence="2 3" key="1">
    <citation type="submission" date="2022-11" db="EMBL/GenBank/DDBJ databases">
        <title>Acinetobacter entericus sp. nov., isolated from the gut of the plastic-eating larvae of the Coleoptera insect Zophobas atratus.</title>
        <authorList>
            <person name="Dong X."/>
            <person name="Yang Y."/>
        </authorList>
    </citation>
    <scope>NUCLEOTIDE SEQUENCE [LARGE SCALE GENOMIC DNA]</scope>
    <source>
        <strain evidence="2 3">BIT-DXN8</strain>
    </source>
</reference>
<name>A0ABT3NNK2_9GAMM</name>
<dbReference type="RefSeq" id="WP_265466167.1">
    <property type="nucleotide sequence ID" value="NZ_JAPEQW010000051.1"/>
</dbReference>
<dbReference type="EMBL" id="JAPEQW010000051">
    <property type="protein sequence ID" value="MCW8041125.1"/>
    <property type="molecule type" value="Genomic_DNA"/>
</dbReference>
<evidence type="ECO:0000313" key="2">
    <source>
        <dbReference type="EMBL" id="MCW8041125.1"/>
    </source>
</evidence>
<proteinExistence type="predicted"/>
<accession>A0ABT3NNK2</accession>
<keyword evidence="1" id="KW-0732">Signal</keyword>
<comment type="caution">
    <text evidence="2">The sequence shown here is derived from an EMBL/GenBank/DDBJ whole genome shotgun (WGS) entry which is preliminary data.</text>
</comment>
<protein>
    <submittedName>
        <fullName evidence="2">Uncharacterized protein</fullName>
    </submittedName>
</protein>
<organism evidence="2 3">
    <name type="scientific">Acinetobacter entericus</name>
    <dbReference type="NCBI Taxonomy" id="2989714"/>
    <lineage>
        <taxon>Bacteria</taxon>
        <taxon>Pseudomonadati</taxon>
        <taxon>Pseudomonadota</taxon>
        <taxon>Gammaproteobacteria</taxon>
        <taxon>Moraxellales</taxon>
        <taxon>Moraxellaceae</taxon>
        <taxon>Acinetobacter</taxon>
    </lineage>
</organism>
<evidence type="ECO:0000313" key="3">
    <source>
        <dbReference type="Proteomes" id="UP001209682"/>
    </source>
</evidence>
<sequence>MNFIILFISTSLLFVSFGAFSQDEVYGWRTDTITQRTSISAGIPDDTPPFLYKIINTKMIDSNRLEFNFQADKNILFSTLEEGSAAFIAAKNLDIVQKWDGEHYGSGWLILPQNRLTKLYTSSWQADLYSPDGAKTILASLGEKNYVIISFGQLNNRCQSGKLKIFIDYKPLKDTKGNEINLLPGGSILTFGKDINIEVSGVCPNNPDTGTFQGNFTILKDTLKP</sequence>
<feature type="chain" id="PRO_5047136798" evidence="1">
    <location>
        <begin position="22"/>
        <end position="225"/>
    </location>
</feature>
<keyword evidence="3" id="KW-1185">Reference proteome</keyword>
<dbReference type="Proteomes" id="UP001209682">
    <property type="component" value="Unassembled WGS sequence"/>
</dbReference>
<evidence type="ECO:0000256" key="1">
    <source>
        <dbReference type="SAM" id="SignalP"/>
    </source>
</evidence>
<gene>
    <name evidence="2" type="ORF">OKC24_18540</name>
</gene>
<feature type="signal peptide" evidence="1">
    <location>
        <begin position="1"/>
        <end position="21"/>
    </location>
</feature>